<dbReference type="Pfam" id="PF00356">
    <property type="entry name" value="LacI"/>
    <property type="match status" value="1"/>
</dbReference>
<keyword evidence="4" id="KW-0804">Transcription</keyword>
<dbReference type="Proteomes" id="UP001501867">
    <property type="component" value="Unassembled WGS sequence"/>
</dbReference>
<dbReference type="InterPro" id="IPR000843">
    <property type="entry name" value="HTH_LacI"/>
</dbReference>
<keyword evidence="3" id="KW-0238">DNA-binding</keyword>
<dbReference type="Gene3D" id="3.40.50.2300">
    <property type="match status" value="2"/>
</dbReference>
<comment type="caution">
    <text evidence="7">The sequence shown here is derived from an EMBL/GenBank/DDBJ whole genome shotgun (WGS) entry which is preliminary data.</text>
</comment>
<organism evidence="7 8">
    <name type="scientific">Streptomyces polychromogenes</name>
    <dbReference type="NCBI Taxonomy" id="67342"/>
    <lineage>
        <taxon>Bacteria</taxon>
        <taxon>Bacillati</taxon>
        <taxon>Actinomycetota</taxon>
        <taxon>Actinomycetes</taxon>
        <taxon>Kitasatosporales</taxon>
        <taxon>Streptomycetaceae</taxon>
        <taxon>Streptomyces</taxon>
    </lineage>
</organism>
<dbReference type="CDD" id="cd01392">
    <property type="entry name" value="HTH_LacI"/>
    <property type="match status" value="1"/>
</dbReference>
<gene>
    <name evidence="7" type="ORF">GCM10010302_66040</name>
</gene>
<dbReference type="SUPFAM" id="SSF47413">
    <property type="entry name" value="lambda repressor-like DNA-binding domains"/>
    <property type="match status" value="1"/>
</dbReference>
<name>A0ABN0VUM5_9ACTN</name>
<keyword evidence="2" id="KW-0805">Transcription regulation</keyword>
<dbReference type="SUPFAM" id="SSF53822">
    <property type="entry name" value="Periplasmic binding protein-like I"/>
    <property type="match status" value="1"/>
</dbReference>
<evidence type="ECO:0000313" key="7">
    <source>
        <dbReference type="EMBL" id="GAA0317759.1"/>
    </source>
</evidence>
<keyword evidence="1" id="KW-0678">Repressor</keyword>
<sequence>MPSSGSGSPSASSSGSPSAPPSGSVGGPRKRPPTIADVARAASVSPTTVSHALNGLGKVDPRTRARIKQTAAELGYRPNLRAQRLRNGQAKAIALASSMPFAVAAGPSRLGFYMEIAAAAAERAMARGYALVLVPPVQSGSPLHSLDIDGAIVVEPGEDDPAVAQLRERGLPYVALGREVAPLTDAPYVDLRGGHVTALLLDHLRAQGARRPALLIGSGTRHSSVDARAAYERAAAEGGWSPLVVTAPEEGGEQAGYDACAALLAAHPETDAVCALVDVFAVGAVRAVRDGGRRVPEDVMVVTRYDGPRARTCEPPLTAVDLHLDRAAADAVELLLSRLRPEGAATGAPPAAPAPEPRVIARASSLRVTAPG</sequence>
<dbReference type="PROSITE" id="PS00356">
    <property type="entry name" value="HTH_LACI_1"/>
    <property type="match status" value="1"/>
</dbReference>
<keyword evidence="8" id="KW-1185">Reference proteome</keyword>
<evidence type="ECO:0000256" key="4">
    <source>
        <dbReference type="ARBA" id="ARBA00023163"/>
    </source>
</evidence>
<evidence type="ECO:0000259" key="6">
    <source>
        <dbReference type="PROSITE" id="PS50932"/>
    </source>
</evidence>
<feature type="region of interest" description="Disordered" evidence="5">
    <location>
        <begin position="1"/>
        <end position="33"/>
    </location>
</feature>
<dbReference type="Gene3D" id="1.10.260.40">
    <property type="entry name" value="lambda repressor-like DNA-binding domains"/>
    <property type="match status" value="1"/>
</dbReference>
<evidence type="ECO:0000256" key="1">
    <source>
        <dbReference type="ARBA" id="ARBA00022491"/>
    </source>
</evidence>
<reference evidence="7 8" key="1">
    <citation type="journal article" date="2019" name="Int. J. Syst. Evol. Microbiol.">
        <title>The Global Catalogue of Microorganisms (GCM) 10K type strain sequencing project: providing services to taxonomists for standard genome sequencing and annotation.</title>
        <authorList>
            <consortium name="The Broad Institute Genomics Platform"/>
            <consortium name="The Broad Institute Genome Sequencing Center for Infectious Disease"/>
            <person name="Wu L."/>
            <person name="Ma J."/>
        </authorList>
    </citation>
    <scope>NUCLEOTIDE SEQUENCE [LARGE SCALE GENOMIC DNA]</scope>
    <source>
        <strain evidence="7 8">JCM 4505</strain>
    </source>
</reference>
<feature type="domain" description="HTH lacI-type" evidence="6">
    <location>
        <begin position="33"/>
        <end position="87"/>
    </location>
</feature>
<dbReference type="RefSeq" id="WP_344167388.1">
    <property type="nucleotide sequence ID" value="NZ_BAAABV010000028.1"/>
</dbReference>
<dbReference type="Pfam" id="PF13377">
    <property type="entry name" value="Peripla_BP_3"/>
    <property type="match status" value="1"/>
</dbReference>
<evidence type="ECO:0000313" key="8">
    <source>
        <dbReference type="Proteomes" id="UP001501867"/>
    </source>
</evidence>
<dbReference type="PANTHER" id="PTHR30146:SF151">
    <property type="entry name" value="HTH-TYPE TRANSCRIPTIONAL REPRESSOR CYTR"/>
    <property type="match status" value="1"/>
</dbReference>
<accession>A0ABN0VUM5</accession>
<evidence type="ECO:0000256" key="3">
    <source>
        <dbReference type="ARBA" id="ARBA00023125"/>
    </source>
</evidence>
<dbReference type="SMART" id="SM00354">
    <property type="entry name" value="HTH_LACI"/>
    <property type="match status" value="1"/>
</dbReference>
<evidence type="ECO:0000256" key="5">
    <source>
        <dbReference type="SAM" id="MobiDB-lite"/>
    </source>
</evidence>
<dbReference type="InterPro" id="IPR028082">
    <property type="entry name" value="Peripla_BP_I"/>
</dbReference>
<dbReference type="PROSITE" id="PS50932">
    <property type="entry name" value="HTH_LACI_2"/>
    <property type="match status" value="1"/>
</dbReference>
<dbReference type="InterPro" id="IPR046335">
    <property type="entry name" value="LacI/GalR-like_sensor"/>
</dbReference>
<feature type="compositionally biased region" description="Low complexity" evidence="5">
    <location>
        <begin position="1"/>
        <end position="23"/>
    </location>
</feature>
<dbReference type="EMBL" id="BAAABV010000028">
    <property type="protein sequence ID" value="GAA0317759.1"/>
    <property type="molecule type" value="Genomic_DNA"/>
</dbReference>
<protein>
    <submittedName>
        <fullName evidence="7">Substrate-binding domain-containing protein</fullName>
    </submittedName>
</protein>
<dbReference type="InterPro" id="IPR010982">
    <property type="entry name" value="Lambda_DNA-bd_dom_sf"/>
</dbReference>
<dbReference type="PANTHER" id="PTHR30146">
    <property type="entry name" value="LACI-RELATED TRANSCRIPTIONAL REPRESSOR"/>
    <property type="match status" value="1"/>
</dbReference>
<proteinExistence type="predicted"/>
<evidence type="ECO:0000256" key="2">
    <source>
        <dbReference type="ARBA" id="ARBA00023015"/>
    </source>
</evidence>